<sequence length="72" mass="7622">MALLAAVIVVAHPVLLVIMGEVQTNSTVITRPQTAGVAVRRIISNKAVVRLVHPVAVPEEPQDGPLLMAVNH</sequence>
<dbReference type="AlphaFoldDB" id="A0A3R8ZD52"/>
<comment type="caution">
    <text evidence="1">The sequence shown here is derived from an EMBL/GenBank/DDBJ whole genome shotgun (WGS) entry which is preliminary data.</text>
</comment>
<accession>A0A3R8ZD52</accession>
<reference evidence="1 2" key="1">
    <citation type="submission" date="2018-10" db="EMBL/GenBank/DDBJ databases">
        <title>Transmission dynamics of multidrug resistant bacteria on intensive care unit surfaces.</title>
        <authorList>
            <person name="D'Souza A.W."/>
            <person name="Potter R.F."/>
            <person name="Wallace M."/>
            <person name="Shupe A."/>
            <person name="Patel S."/>
            <person name="Sun S."/>
            <person name="Gul D."/>
            <person name="Kwon J.H."/>
            <person name="Andleeb S."/>
            <person name="Burnham C.-A.D."/>
            <person name="Dantas G."/>
        </authorList>
    </citation>
    <scope>NUCLEOTIDE SEQUENCE [LARGE SCALE GENOMIC DNA]</scope>
    <source>
        <strain evidence="1 2">EC_073</strain>
    </source>
</reference>
<name>A0A3R8ZD52_ENTCL</name>
<dbReference type="Proteomes" id="UP000275321">
    <property type="component" value="Unassembled WGS sequence"/>
</dbReference>
<evidence type="ECO:0000313" key="2">
    <source>
        <dbReference type="Proteomes" id="UP000275321"/>
    </source>
</evidence>
<evidence type="ECO:0000313" key="1">
    <source>
        <dbReference type="EMBL" id="RSB29792.1"/>
    </source>
</evidence>
<proteinExistence type="predicted"/>
<dbReference type="EMBL" id="RHWT01000019">
    <property type="protein sequence ID" value="RSB29792.1"/>
    <property type="molecule type" value="Genomic_DNA"/>
</dbReference>
<protein>
    <submittedName>
        <fullName evidence="1">Uncharacterized protein</fullName>
    </submittedName>
</protein>
<gene>
    <name evidence="1" type="ORF">EGK68_14700</name>
</gene>
<organism evidence="1 2">
    <name type="scientific">Enterobacter cloacae</name>
    <dbReference type="NCBI Taxonomy" id="550"/>
    <lineage>
        <taxon>Bacteria</taxon>
        <taxon>Pseudomonadati</taxon>
        <taxon>Pseudomonadota</taxon>
        <taxon>Gammaproteobacteria</taxon>
        <taxon>Enterobacterales</taxon>
        <taxon>Enterobacteriaceae</taxon>
        <taxon>Enterobacter</taxon>
        <taxon>Enterobacter cloacae complex</taxon>
    </lineage>
</organism>